<dbReference type="AlphaFoldDB" id="A0A921I288"/>
<dbReference type="Proteomes" id="UP000769156">
    <property type="component" value="Unassembled WGS sequence"/>
</dbReference>
<sequence length="263" mass="30740">MPAFYAHDRFGKKVYSRLEGEIKQTIKNHSRQFRIGLQGPDLFFFYRPWHSNKVSKYGNHLHEISAYPFFRHGAAVVREKGRNSKEYAYLLGFVCHFILDSECHPFVEAYIKKSGVQHLEIEEEFEKLLLRMDGKDPFAYPLADLVPADETTAEAICPFYDDITEKTALQSLKDMRLVKKLFTAPGRLKHDTINTVMKLTGKYPYMKGLMNQHRDNLRCRKSSQELLRRFDGAVHTAVDMIYSLDETIQTGKELNKRFDRTFE</sequence>
<accession>A0A921I288</accession>
<dbReference type="InterPro" id="IPR029002">
    <property type="entry name" value="PLPC/GPLD1"/>
</dbReference>
<comment type="caution">
    <text evidence="2">The sequence shown here is derived from an EMBL/GenBank/DDBJ whole genome shotgun (WGS) entry which is preliminary data.</text>
</comment>
<feature type="domain" description="Phospholipase C/D" evidence="1">
    <location>
        <begin position="10"/>
        <end position="137"/>
    </location>
</feature>
<dbReference type="EMBL" id="DYVY01000126">
    <property type="protein sequence ID" value="HJF94664.1"/>
    <property type="molecule type" value="Genomic_DNA"/>
</dbReference>
<reference evidence="2" key="2">
    <citation type="submission" date="2021-09" db="EMBL/GenBank/DDBJ databases">
        <authorList>
            <person name="Gilroy R."/>
        </authorList>
    </citation>
    <scope>NUCLEOTIDE SEQUENCE</scope>
    <source>
        <strain evidence="2">ChiSjej5B23-16112</strain>
    </source>
</reference>
<name>A0A921I288_9FIRM</name>
<evidence type="ECO:0000313" key="3">
    <source>
        <dbReference type="Proteomes" id="UP000769156"/>
    </source>
</evidence>
<dbReference type="Pfam" id="PF00882">
    <property type="entry name" value="Zn_dep_PLPC"/>
    <property type="match status" value="1"/>
</dbReference>
<gene>
    <name evidence="2" type="ORF">K8V82_07715</name>
</gene>
<evidence type="ECO:0000313" key="2">
    <source>
        <dbReference type="EMBL" id="HJF94664.1"/>
    </source>
</evidence>
<evidence type="ECO:0000259" key="1">
    <source>
        <dbReference type="Pfam" id="PF00882"/>
    </source>
</evidence>
<organism evidence="2 3">
    <name type="scientific">Lachnoclostridium phocaeense</name>
    <dbReference type="NCBI Taxonomy" id="1871021"/>
    <lineage>
        <taxon>Bacteria</taxon>
        <taxon>Bacillati</taxon>
        <taxon>Bacillota</taxon>
        <taxon>Clostridia</taxon>
        <taxon>Lachnospirales</taxon>
        <taxon>Lachnospiraceae</taxon>
    </lineage>
</organism>
<reference evidence="2" key="1">
    <citation type="journal article" date="2021" name="PeerJ">
        <title>Extensive microbial diversity within the chicken gut microbiome revealed by metagenomics and culture.</title>
        <authorList>
            <person name="Gilroy R."/>
            <person name="Ravi A."/>
            <person name="Getino M."/>
            <person name="Pursley I."/>
            <person name="Horton D.L."/>
            <person name="Alikhan N.F."/>
            <person name="Baker D."/>
            <person name="Gharbi K."/>
            <person name="Hall N."/>
            <person name="Watson M."/>
            <person name="Adriaenssens E.M."/>
            <person name="Foster-Nyarko E."/>
            <person name="Jarju S."/>
            <person name="Secka A."/>
            <person name="Antonio M."/>
            <person name="Oren A."/>
            <person name="Chaudhuri R.R."/>
            <person name="La Ragione R."/>
            <person name="Hildebrand F."/>
            <person name="Pallen M.J."/>
        </authorList>
    </citation>
    <scope>NUCLEOTIDE SEQUENCE</scope>
    <source>
        <strain evidence="2">ChiSjej5B23-16112</strain>
    </source>
</reference>
<proteinExistence type="predicted"/>
<protein>
    <submittedName>
        <fullName evidence="2">Zinc dependent phospholipase C family protein</fullName>
    </submittedName>
</protein>